<evidence type="ECO:0000256" key="3">
    <source>
        <dbReference type="ARBA" id="ARBA00022729"/>
    </source>
</evidence>
<sequence length="356" mass="40118">MKSSRFFVVSTLVCVSFLCVGAEPLSLIVGVASVFGGGLLVAFKGTLRCKLFECCDAPYINPNFEILRNELRTKVFGQHIVLQNVVAAIETHWNGQPVKPLVMSFHGYTGCGKNYVASLIAENLYKNGMKSSFVHHIVASAEFPDISRIYEYEEKLRKQIHDAAQSCAQSLFIIDEVDKMPERLLSAIKSYMDYYQSVKGVDFRKSIFLLLSNKGASDILGITIAQHEAGKERAALRLNDFEGKVAHDSFNREGGLKMSEIISNHLIDHYLPFLPLERSHVEQCIGAYFELQHRPELARQKDKVKLVADQLKYFPNDNPIYSSSGCKRVAMKADLIIASNQQRREKHEGHDQNDEL</sequence>
<dbReference type="WBParaSite" id="MBELARI_LOCUS15070">
    <property type="protein sequence ID" value="MBELARI_LOCUS15070"/>
    <property type="gene ID" value="MBELARI_LOCUS15070"/>
</dbReference>
<evidence type="ECO:0000256" key="7">
    <source>
        <dbReference type="ARBA" id="ARBA00023180"/>
    </source>
</evidence>
<feature type="domain" description="AAA+ ATPase" evidence="9">
    <location>
        <begin position="99"/>
        <end position="251"/>
    </location>
</feature>
<keyword evidence="10" id="KW-1185">Reference proteome</keyword>
<dbReference type="InterPro" id="IPR049337">
    <property type="entry name" value="TOR1A_C"/>
</dbReference>
<dbReference type="InterPro" id="IPR001270">
    <property type="entry name" value="ClpA/B"/>
</dbReference>
<keyword evidence="5" id="KW-0256">Endoplasmic reticulum</keyword>
<evidence type="ECO:0000256" key="1">
    <source>
        <dbReference type="ARBA" id="ARBA00004319"/>
    </source>
</evidence>
<proteinExistence type="inferred from homology"/>
<dbReference type="GO" id="GO:0005788">
    <property type="term" value="C:endoplasmic reticulum lumen"/>
    <property type="evidence" value="ECO:0007669"/>
    <property type="project" value="UniProtKB-SubCell"/>
</dbReference>
<dbReference type="FunFam" id="3.40.50.300:FF:002276">
    <property type="entry name" value="Torsin, putative"/>
    <property type="match status" value="1"/>
</dbReference>
<protein>
    <submittedName>
        <fullName evidence="11">AAA+ ATPase domain-containing protein</fullName>
    </submittedName>
</protein>
<dbReference type="Pfam" id="PF06309">
    <property type="entry name" value="Torsin"/>
    <property type="match status" value="1"/>
</dbReference>
<evidence type="ECO:0000256" key="2">
    <source>
        <dbReference type="ARBA" id="ARBA00006235"/>
    </source>
</evidence>
<dbReference type="PRINTS" id="PR00300">
    <property type="entry name" value="CLPPROTEASEA"/>
</dbReference>
<comment type="subcellular location">
    <subcellularLocation>
        <location evidence="1">Endoplasmic reticulum lumen</location>
    </subcellularLocation>
</comment>
<evidence type="ECO:0000256" key="6">
    <source>
        <dbReference type="ARBA" id="ARBA00022840"/>
    </source>
</evidence>
<dbReference type="Pfam" id="PF21376">
    <property type="entry name" value="TOR1A_C"/>
    <property type="match status" value="1"/>
</dbReference>
<evidence type="ECO:0000313" key="11">
    <source>
        <dbReference type="WBParaSite" id="MBELARI_LOCUS15070"/>
    </source>
</evidence>
<name>A0AAF3EM40_9BILA</name>
<dbReference type="Gene3D" id="3.40.50.300">
    <property type="entry name" value="P-loop containing nucleotide triphosphate hydrolases"/>
    <property type="match status" value="1"/>
</dbReference>
<dbReference type="SUPFAM" id="SSF52540">
    <property type="entry name" value="P-loop containing nucleoside triphosphate hydrolases"/>
    <property type="match status" value="1"/>
</dbReference>
<keyword evidence="3 8" id="KW-0732">Signal</keyword>
<comment type="similarity">
    <text evidence="2">Belongs to the ClpA/ClpB family. Torsin subfamily.</text>
</comment>
<accession>A0AAF3EM40</accession>
<dbReference type="InterPro" id="IPR010448">
    <property type="entry name" value="Torsin"/>
</dbReference>
<dbReference type="GO" id="GO:0016887">
    <property type="term" value="F:ATP hydrolysis activity"/>
    <property type="evidence" value="ECO:0007669"/>
    <property type="project" value="InterPro"/>
</dbReference>
<dbReference type="SMART" id="SM00382">
    <property type="entry name" value="AAA"/>
    <property type="match status" value="1"/>
</dbReference>
<evidence type="ECO:0000256" key="8">
    <source>
        <dbReference type="SAM" id="SignalP"/>
    </source>
</evidence>
<dbReference type="PANTHER" id="PTHR10760:SF2">
    <property type="entry name" value="LD13476P-RELATED"/>
    <property type="match status" value="1"/>
</dbReference>
<reference evidence="11" key="1">
    <citation type="submission" date="2024-02" db="UniProtKB">
        <authorList>
            <consortium name="WormBaseParasite"/>
        </authorList>
    </citation>
    <scope>IDENTIFICATION</scope>
</reference>
<organism evidence="10 11">
    <name type="scientific">Mesorhabditis belari</name>
    <dbReference type="NCBI Taxonomy" id="2138241"/>
    <lineage>
        <taxon>Eukaryota</taxon>
        <taxon>Metazoa</taxon>
        <taxon>Ecdysozoa</taxon>
        <taxon>Nematoda</taxon>
        <taxon>Chromadorea</taxon>
        <taxon>Rhabditida</taxon>
        <taxon>Rhabditina</taxon>
        <taxon>Rhabditomorpha</taxon>
        <taxon>Rhabditoidea</taxon>
        <taxon>Rhabditidae</taxon>
        <taxon>Mesorhabditinae</taxon>
        <taxon>Mesorhabditis</taxon>
    </lineage>
</organism>
<evidence type="ECO:0000256" key="4">
    <source>
        <dbReference type="ARBA" id="ARBA00022741"/>
    </source>
</evidence>
<dbReference type="GO" id="GO:0005524">
    <property type="term" value="F:ATP binding"/>
    <property type="evidence" value="ECO:0007669"/>
    <property type="project" value="UniProtKB-KW"/>
</dbReference>
<dbReference type="InterPro" id="IPR003593">
    <property type="entry name" value="AAA+_ATPase"/>
</dbReference>
<dbReference type="PANTHER" id="PTHR10760">
    <property type="entry name" value="TORSIN"/>
    <property type="match status" value="1"/>
</dbReference>
<dbReference type="Proteomes" id="UP000887575">
    <property type="component" value="Unassembled WGS sequence"/>
</dbReference>
<evidence type="ECO:0000259" key="9">
    <source>
        <dbReference type="SMART" id="SM00382"/>
    </source>
</evidence>
<dbReference type="InterPro" id="IPR027417">
    <property type="entry name" value="P-loop_NTPase"/>
</dbReference>
<dbReference type="GO" id="GO:0071218">
    <property type="term" value="P:cellular response to misfolded protein"/>
    <property type="evidence" value="ECO:0007669"/>
    <property type="project" value="TreeGrafter"/>
</dbReference>
<keyword evidence="4" id="KW-0547">Nucleotide-binding</keyword>
<evidence type="ECO:0000313" key="10">
    <source>
        <dbReference type="Proteomes" id="UP000887575"/>
    </source>
</evidence>
<dbReference type="AlphaFoldDB" id="A0AAF3EM40"/>
<keyword evidence="7" id="KW-0325">Glycoprotein</keyword>
<feature type="signal peptide" evidence="8">
    <location>
        <begin position="1"/>
        <end position="22"/>
    </location>
</feature>
<keyword evidence="6" id="KW-0067">ATP-binding</keyword>
<evidence type="ECO:0000256" key="5">
    <source>
        <dbReference type="ARBA" id="ARBA00022824"/>
    </source>
</evidence>
<feature type="chain" id="PRO_5042010459" evidence="8">
    <location>
        <begin position="23"/>
        <end position="356"/>
    </location>
</feature>